<comment type="caution">
    <text evidence="1">The sequence shown here is derived from an EMBL/GenBank/DDBJ whole genome shotgun (WGS) entry which is preliminary data.</text>
</comment>
<keyword evidence="2" id="KW-1185">Reference proteome</keyword>
<dbReference type="EMBL" id="LSRX01000802">
    <property type="protein sequence ID" value="OLP88650.1"/>
    <property type="molecule type" value="Genomic_DNA"/>
</dbReference>
<sequence length="88" mass="9423">MVLALVVALMVVLEVVDIVAVVAAAVVLRIVVVGAAVGRMVAPPLHRPEPYTSVAFIVKAPRVWLEVGALRRCFFSFTMNTVMTVTSS</sequence>
<evidence type="ECO:0000313" key="2">
    <source>
        <dbReference type="Proteomes" id="UP000186817"/>
    </source>
</evidence>
<proteinExistence type="predicted"/>
<reference evidence="1 2" key="1">
    <citation type="submission" date="2016-02" db="EMBL/GenBank/DDBJ databases">
        <title>Genome analysis of coral dinoflagellate symbionts highlights evolutionary adaptations to a symbiotic lifestyle.</title>
        <authorList>
            <person name="Aranda M."/>
            <person name="Li Y."/>
            <person name="Liew Y.J."/>
            <person name="Baumgarten S."/>
            <person name="Simakov O."/>
            <person name="Wilson M."/>
            <person name="Piel J."/>
            <person name="Ashoor H."/>
            <person name="Bougouffa S."/>
            <person name="Bajic V.B."/>
            <person name="Ryu T."/>
            <person name="Ravasi T."/>
            <person name="Bayer T."/>
            <person name="Micklem G."/>
            <person name="Kim H."/>
            <person name="Bhak J."/>
            <person name="Lajeunesse T.C."/>
            <person name="Voolstra C.R."/>
        </authorList>
    </citation>
    <scope>NUCLEOTIDE SEQUENCE [LARGE SCALE GENOMIC DNA]</scope>
    <source>
        <strain evidence="1 2">CCMP2467</strain>
    </source>
</reference>
<organism evidence="1 2">
    <name type="scientific">Symbiodinium microadriaticum</name>
    <name type="common">Dinoflagellate</name>
    <name type="synonym">Zooxanthella microadriatica</name>
    <dbReference type="NCBI Taxonomy" id="2951"/>
    <lineage>
        <taxon>Eukaryota</taxon>
        <taxon>Sar</taxon>
        <taxon>Alveolata</taxon>
        <taxon>Dinophyceae</taxon>
        <taxon>Suessiales</taxon>
        <taxon>Symbiodiniaceae</taxon>
        <taxon>Symbiodinium</taxon>
    </lineage>
</organism>
<gene>
    <name evidence="1" type="ORF">AK812_SmicGene29983</name>
</gene>
<accession>A0A1Q9D0G1</accession>
<dbReference type="Proteomes" id="UP000186817">
    <property type="component" value="Unassembled WGS sequence"/>
</dbReference>
<dbReference type="AlphaFoldDB" id="A0A1Q9D0G1"/>
<evidence type="ECO:0000313" key="1">
    <source>
        <dbReference type="EMBL" id="OLP88650.1"/>
    </source>
</evidence>
<protein>
    <submittedName>
        <fullName evidence="1">Uncharacterized protein</fullName>
    </submittedName>
</protein>
<name>A0A1Q9D0G1_SYMMI</name>